<dbReference type="GO" id="GO:0015677">
    <property type="term" value="P:copper ion import"/>
    <property type="evidence" value="ECO:0007669"/>
    <property type="project" value="TreeGrafter"/>
</dbReference>
<dbReference type="InParanoid" id="A0A286UDW7"/>
<evidence type="ECO:0000256" key="4">
    <source>
        <dbReference type="ARBA" id="ARBA00022989"/>
    </source>
</evidence>
<evidence type="ECO:0000313" key="13">
    <source>
        <dbReference type="Proteomes" id="UP000217199"/>
    </source>
</evidence>
<comment type="caution">
    <text evidence="12">The sequence shown here is derived from an EMBL/GenBank/DDBJ whole genome shotgun (WGS) entry which is preliminary data.</text>
</comment>
<dbReference type="CDD" id="cd06186">
    <property type="entry name" value="NOX_Duox_like_FAD_NADP"/>
    <property type="match status" value="1"/>
</dbReference>
<name>A0A286UDW7_9AGAM</name>
<dbReference type="AlphaFoldDB" id="A0A286UDW7"/>
<dbReference type="OrthoDB" id="17725at2759"/>
<evidence type="ECO:0000256" key="5">
    <source>
        <dbReference type="ARBA" id="ARBA00023002"/>
    </source>
</evidence>
<evidence type="ECO:0000259" key="10">
    <source>
        <dbReference type="Pfam" id="PF01794"/>
    </source>
</evidence>
<feature type="region of interest" description="Disordered" evidence="8">
    <location>
        <begin position="164"/>
        <end position="185"/>
    </location>
</feature>
<dbReference type="InterPro" id="IPR051410">
    <property type="entry name" value="Ferric/Cupric_Reductase"/>
</dbReference>
<dbReference type="Gene3D" id="3.40.50.80">
    <property type="entry name" value="Nucleotide-binding domain of ferredoxin-NADP reductase (FNR) module"/>
    <property type="match status" value="1"/>
</dbReference>
<keyword evidence="7 9" id="KW-0472">Membrane</keyword>
<dbReference type="Proteomes" id="UP000217199">
    <property type="component" value="Unassembled WGS sequence"/>
</dbReference>
<evidence type="ECO:0000256" key="7">
    <source>
        <dbReference type="ARBA" id="ARBA00023136"/>
    </source>
</evidence>
<dbReference type="GO" id="GO:0005886">
    <property type="term" value="C:plasma membrane"/>
    <property type="evidence" value="ECO:0007669"/>
    <property type="project" value="TreeGrafter"/>
</dbReference>
<sequence length="478" mass="49511">MLVGVGYERLNFFHRFVGVVSFLCGLGHVVGYTYKWVIAGTFTSHLSTPYIQCGLLSFLGLTILFLFSLPLIRTFAYNLFLLSHIIGLGLYLGAICYHQAGTTHYVVLALVIYALDHVFRVVKTRVGWAWCTPVPALGVTRVEVKGIRSGWRAGQHVRIRVLTTQFGGGGGGGGSSGSGSGGGGSEGEGMVLFVKKAGKWTNGLYDAASGEPDFFESNGRVESGFGGGVLSTSSSSSNSNPFSNGGPPYIATSGRTFRVLIEGPYGGPNDTVFSSFTGVMLIGGGSGITFPLSVCEEVVAGVRAGRSCVRFVEVVWVTKGREDVGELIPIFRRLLGRDGAGGGGRRRVGLKISVYYSRASGSGEKRNNGVSVGAVGGGDGSGGDGIDASIKSLEPDLVLCSGRPRLSNVISSLVDVVGQVGASTSTSGSGAGGVNGVVVGVCGPAGLGRDVKEAVRGLDGGRKRACGGVEVHEEIFGW</sequence>
<keyword evidence="6" id="KW-0406">Ion transport</keyword>
<evidence type="ECO:0000256" key="9">
    <source>
        <dbReference type="SAM" id="Phobius"/>
    </source>
</evidence>
<feature type="domain" description="Ferric reductase NAD binding" evidence="11">
    <location>
        <begin position="276"/>
        <end position="455"/>
    </location>
</feature>
<feature type="compositionally biased region" description="Gly residues" evidence="8">
    <location>
        <begin position="166"/>
        <end position="185"/>
    </location>
</feature>
<feature type="transmembrane region" description="Helical" evidence="9">
    <location>
        <begin position="54"/>
        <end position="72"/>
    </location>
</feature>
<dbReference type="SFLD" id="SFLDG01168">
    <property type="entry name" value="Ferric_reductase_subgroup_(FRE"/>
    <property type="match status" value="1"/>
</dbReference>
<dbReference type="Pfam" id="PF08030">
    <property type="entry name" value="NAD_binding_6"/>
    <property type="match status" value="1"/>
</dbReference>
<dbReference type="EMBL" id="NBII01000006">
    <property type="protein sequence ID" value="PAV17748.1"/>
    <property type="molecule type" value="Genomic_DNA"/>
</dbReference>
<dbReference type="STRING" id="2282107.A0A286UDW7"/>
<dbReference type="InterPro" id="IPR039261">
    <property type="entry name" value="FNR_nucleotide-bd"/>
</dbReference>
<dbReference type="Pfam" id="PF01794">
    <property type="entry name" value="Ferric_reduct"/>
    <property type="match status" value="1"/>
</dbReference>
<comment type="subcellular location">
    <subcellularLocation>
        <location evidence="1">Membrane</location>
        <topology evidence="1">Multi-pass membrane protein</topology>
    </subcellularLocation>
</comment>
<evidence type="ECO:0000313" key="12">
    <source>
        <dbReference type="EMBL" id="PAV17748.1"/>
    </source>
</evidence>
<dbReference type="InterPro" id="IPR013121">
    <property type="entry name" value="Fe_red_NAD-bd_6"/>
</dbReference>
<feature type="transmembrane region" description="Helical" evidence="9">
    <location>
        <begin position="79"/>
        <end position="100"/>
    </location>
</feature>
<evidence type="ECO:0000256" key="6">
    <source>
        <dbReference type="ARBA" id="ARBA00023065"/>
    </source>
</evidence>
<organism evidence="12 13">
    <name type="scientific">Pyrrhoderma noxium</name>
    <dbReference type="NCBI Taxonomy" id="2282107"/>
    <lineage>
        <taxon>Eukaryota</taxon>
        <taxon>Fungi</taxon>
        <taxon>Dikarya</taxon>
        <taxon>Basidiomycota</taxon>
        <taxon>Agaricomycotina</taxon>
        <taxon>Agaricomycetes</taxon>
        <taxon>Hymenochaetales</taxon>
        <taxon>Hymenochaetaceae</taxon>
        <taxon>Pyrrhoderma</taxon>
    </lineage>
</organism>
<dbReference type="GO" id="GO:0006879">
    <property type="term" value="P:intracellular iron ion homeostasis"/>
    <property type="evidence" value="ECO:0007669"/>
    <property type="project" value="TreeGrafter"/>
</dbReference>
<evidence type="ECO:0000256" key="1">
    <source>
        <dbReference type="ARBA" id="ARBA00004141"/>
    </source>
</evidence>
<dbReference type="PANTHER" id="PTHR32361:SF9">
    <property type="entry name" value="FERRIC REDUCTASE TRANSMEMBRANE COMPONENT 3-RELATED"/>
    <property type="match status" value="1"/>
</dbReference>
<keyword evidence="5" id="KW-0560">Oxidoreductase</keyword>
<evidence type="ECO:0000256" key="8">
    <source>
        <dbReference type="SAM" id="MobiDB-lite"/>
    </source>
</evidence>
<feature type="domain" description="Ferric oxidoreductase" evidence="10">
    <location>
        <begin position="2"/>
        <end position="94"/>
    </location>
</feature>
<evidence type="ECO:0000259" key="11">
    <source>
        <dbReference type="Pfam" id="PF08030"/>
    </source>
</evidence>
<dbReference type="InterPro" id="IPR013130">
    <property type="entry name" value="Fe3_Rdtase_TM_dom"/>
</dbReference>
<evidence type="ECO:0000256" key="3">
    <source>
        <dbReference type="ARBA" id="ARBA00022692"/>
    </source>
</evidence>
<accession>A0A286UDW7</accession>
<keyword evidence="13" id="KW-1185">Reference proteome</keyword>
<keyword evidence="3 9" id="KW-0812">Transmembrane</keyword>
<evidence type="ECO:0000256" key="2">
    <source>
        <dbReference type="ARBA" id="ARBA00022448"/>
    </source>
</evidence>
<dbReference type="GO" id="GO:0006826">
    <property type="term" value="P:iron ion transport"/>
    <property type="evidence" value="ECO:0007669"/>
    <property type="project" value="TreeGrafter"/>
</dbReference>
<keyword evidence="4 9" id="KW-1133">Transmembrane helix</keyword>
<reference evidence="12 13" key="1">
    <citation type="journal article" date="2017" name="Mol. Ecol.">
        <title>Comparative and population genomic landscape of Phellinus noxius: A hypervariable fungus causing root rot in trees.</title>
        <authorList>
            <person name="Chung C.L."/>
            <person name="Lee T.J."/>
            <person name="Akiba M."/>
            <person name="Lee H.H."/>
            <person name="Kuo T.H."/>
            <person name="Liu D."/>
            <person name="Ke H.M."/>
            <person name="Yokoi T."/>
            <person name="Roa M.B."/>
            <person name="Lu M.J."/>
            <person name="Chang Y.Y."/>
            <person name="Ann P.J."/>
            <person name="Tsai J.N."/>
            <person name="Chen C.Y."/>
            <person name="Tzean S.S."/>
            <person name="Ota Y."/>
            <person name="Hattori T."/>
            <person name="Sahashi N."/>
            <person name="Liou R.F."/>
            <person name="Kikuchi T."/>
            <person name="Tsai I.J."/>
        </authorList>
    </citation>
    <scope>NUCLEOTIDE SEQUENCE [LARGE SCALE GENOMIC DNA]</scope>
    <source>
        <strain evidence="12 13">FFPRI411160</strain>
    </source>
</reference>
<feature type="transmembrane region" description="Helical" evidence="9">
    <location>
        <begin position="12"/>
        <end position="34"/>
    </location>
</feature>
<gene>
    <name evidence="12" type="ORF">PNOK_0623400</name>
</gene>
<dbReference type="GO" id="GO:0000293">
    <property type="term" value="F:ferric-chelate reductase activity"/>
    <property type="evidence" value="ECO:0007669"/>
    <property type="project" value="UniProtKB-ARBA"/>
</dbReference>
<dbReference type="PANTHER" id="PTHR32361">
    <property type="entry name" value="FERRIC/CUPRIC REDUCTASE TRANSMEMBRANE COMPONENT"/>
    <property type="match status" value="1"/>
</dbReference>
<keyword evidence="2" id="KW-0813">Transport</keyword>
<proteinExistence type="predicted"/>
<protein>
    <submittedName>
        <fullName evidence="12">Iron reductase</fullName>
    </submittedName>
</protein>